<evidence type="ECO:0000256" key="2">
    <source>
        <dbReference type="ARBA" id="ARBA00022741"/>
    </source>
</evidence>
<protein>
    <recommendedName>
        <fullName evidence="5">GPN-loop GTPase 3</fullName>
    </recommendedName>
</protein>
<evidence type="ECO:0000256" key="3">
    <source>
        <dbReference type="ARBA" id="ARBA00022801"/>
    </source>
</evidence>
<dbReference type="InterPro" id="IPR027417">
    <property type="entry name" value="P-loop_NTPase"/>
</dbReference>
<dbReference type="Gramene" id="Ma01_t10860.1">
    <property type="protein sequence ID" value="Ma01_p10860.1"/>
    <property type="gene ID" value="Ma01_g10860"/>
</dbReference>
<reference evidence="6" key="1">
    <citation type="submission" date="2021-03" db="EMBL/GenBank/DDBJ databases">
        <authorList>
            <consortium name="Genoscope - CEA"/>
            <person name="William W."/>
        </authorList>
    </citation>
    <scope>NUCLEOTIDE SEQUENCE</scope>
    <source>
        <strain evidence="6">Doubled-haploid Pahang</strain>
    </source>
</reference>
<evidence type="ECO:0000313" key="8">
    <source>
        <dbReference type="Proteomes" id="UP000012960"/>
    </source>
</evidence>
<keyword evidence="8" id="KW-1185">Reference proteome</keyword>
<evidence type="ECO:0000256" key="4">
    <source>
        <dbReference type="ARBA" id="ARBA00023134"/>
    </source>
</evidence>
<organism evidence="7 8">
    <name type="scientific">Musa acuminata subsp. malaccensis</name>
    <name type="common">Wild banana</name>
    <name type="synonym">Musa malaccensis</name>
    <dbReference type="NCBI Taxonomy" id="214687"/>
    <lineage>
        <taxon>Eukaryota</taxon>
        <taxon>Viridiplantae</taxon>
        <taxon>Streptophyta</taxon>
        <taxon>Embryophyta</taxon>
        <taxon>Tracheophyta</taxon>
        <taxon>Spermatophyta</taxon>
        <taxon>Magnoliopsida</taxon>
        <taxon>Liliopsida</taxon>
        <taxon>Zingiberales</taxon>
        <taxon>Musaceae</taxon>
        <taxon>Musa</taxon>
    </lineage>
</organism>
<dbReference type="Pfam" id="PF03029">
    <property type="entry name" value="ATP_bind_1"/>
    <property type="match status" value="1"/>
</dbReference>
<dbReference type="EMBL" id="HG996466">
    <property type="protein sequence ID" value="CAG1859171.1"/>
    <property type="molecule type" value="Genomic_DNA"/>
</dbReference>
<dbReference type="AlphaFoldDB" id="A0A804HSN5"/>
<sequence>MGYAHPVIRPAGIRKSTYCSSLYQHCETTRRTVHIVNLDPAAEHFDYPAAVDIRELICLDDLMEKLGLGQNGGLIYCMKLMILAWSTF</sequence>
<proteinExistence type="inferred from homology"/>
<dbReference type="OMA" id="CMEELEY"/>
<dbReference type="GO" id="GO:0005525">
    <property type="term" value="F:GTP binding"/>
    <property type="evidence" value="ECO:0007669"/>
    <property type="project" value="UniProtKB-KW"/>
</dbReference>
<dbReference type="InParanoid" id="A0A804HSN5"/>
<dbReference type="PANTHER" id="PTHR21231">
    <property type="entry name" value="XPA-BINDING PROTEIN 1-RELATED"/>
    <property type="match status" value="1"/>
</dbReference>
<reference evidence="7" key="2">
    <citation type="submission" date="2021-05" db="UniProtKB">
        <authorList>
            <consortium name="EnsemblPlants"/>
        </authorList>
    </citation>
    <scope>IDENTIFICATION</scope>
    <source>
        <strain evidence="7">subsp. malaccensis</strain>
    </source>
</reference>
<evidence type="ECO:0000313" key="7">
    <source>
        <dbReference type="EnsemblPlants" id="Ma01_p10860.2"/>
    </source>
</evidence>
<evidence type="ECO:0000256" key="1">
    <source>
        <dbReference type="ARBA" id="ARBA00005290"/>
    </source>
</evidence>
<dbReference type="PANTHER" id="PTHR21231:SF7">
    <property type="entry name" value="GPN-LOOP GTPASE 3"/>
    <property type="match status" value="1"/>
</dbReference>
<evidence type="ECO:0000256" key="5">
    <source>
        <dbReference type="RuleBase" id="RU365059"/>
    </source>
</evidence>
<keyword evidence="3 5" id="KW-0378">Hydrolase</keyword>
<dbReference type="Gene3D" id="3.40.50.300">
    <property type="entry name" value="P-loop containing nucleotide triphosphate hydrolases"/>
    <property type="match status" value="1"/>
</dbReference>
<comment type="subunit">
    <text evidence="5">Binds to RNA polymerase II (RNAPII).</text>
</comment>
<dbReference type="EnsemblPlants" id="Ma01_t10860.2">
    <property type="protein sequence ID" value="Ma01_p10860.2"/>
    <property type="gene ID" value="Ma01_g10860"/>
</dbReference>
<dbReference type="Proteomes" id="UP000012960">
    <property type="component" value="Unplaced"/>
</dbReference>
<dbReference type="InterPro" id="IPR004130">
    <property type="entry name" value="Gpn"/>
</dbReference>
<comment type="function">
    <text evidence="5">Small GTPase required for proper nuclear import of RNA polymerase II and III (RNAPII and RNAPIII). May act at an RNAP assembly step prior to nuclear import.</text>
</comment>
<comment type="similarity">
    <text evidence="1 5">Belongs to the GPN-loop GTPase family.</text>
</comment>
<keyword evidence="2 5" id="KW-0547">Nucleotide-binding</keyword>
<gene>
    <name evidence="6" type="ORF">GSMUA_294660.1</name>
</gene>
<dbReference type="GO" id="GO:0016787">
    <property type="term" value="F:hydrolase activity"/>
    <property type="evidence" value="ECO:0007669"/>
    <property type="project" value="UniProtKB-KW"/>
</dbReference>
<dbReference type="SUPFAM" id="SSF52540">
    <property type="entry name" value="P-loop containing nucleoside triphosphate hydrolases"/>
    <property type="match status" value="1"/>
</dbReference>
<evidence type="ECO:0000313" key="6">
    <source>
        <dbReference type="EMBL" id="CAG1859171.1"/>
    </source>
</evidence>
<name>A0A804HSN5_MUSAM</name>
<keyword evidence="4 5" id="KW-0342">GTP-binding</keyword>
<dbReference type="EnsemblPlants" id="Ma01_t10860.1">
    <property type="protein sequence ID" value="Ma01_p10860.1"/>
    <property type="gene ID" value="Ma01_g10860"/>
</dbReference>
<accession>A0A804HSN5</accession>
<dbReference type="Gramene" id="Ma01_t10860.2">
    <property type="protein sequence ID" value="Ma01_p10860.2"/>
    <property type="gene ID" value="Ma01_g10860"/>
</dbReference>